<dbReference type="Proteomes" id="UP000007800">
    <property type="component" value="Unassembled WGS sequence"/>
</dbReference>
<accession>C5LDJ4</accession>
<dbReference type="InParanoid" id="C5LDJ4"/>
<name>C5LDJ4_PERM5</name>
<feature type="non-terminal residue" evidence="1">
    <location>
        <position position="1"/>
    </location>
</feature>
<dbReference type="AlphaFoldDB" id="C5LDJ4"/>
<gene>
    <name evidence="1" type="ORF">Pmar_PMAR007124</name>
</gene>
<keyword evidence="2" id="KW-1185">Reference proteome</keyword>
<dbReference type="EMBL" id="GG680979">
    <property type="protein sequence ID" value="EER05199.1"/>
    <property type="molecule type" value="Genomic_DNA"/>
</dbReference>
<evidence type="ECO:0000313" key="2">
    <source>
        <dbReference type="Proteomes" id="UP000007800"/>
    </source>
</evidence>
<organism evidence="2">
    <name type="scientific">Perkinsus marinus (strain ATCC 50983 / TXsc)</name>
    <dbReference type="NCBI Taxonomy" id="423536"/>
    <lineage>
        <taxon>Eukaryota</taxon>
        <taxon>Sar</taxon>
        <taxon>Alveolata</taxon>
        <taxon>Perkinsozoa</taxon>
        <taxon>Perkinsea</taxon>
        <taxon>Perkinsida</taxon>
        <taxon>Perkinsidae</taxon>
        <taxon>Perkinsus</taxon>
    </lineage>
</organism>
<reference evidence="1 2" key="1">
    <citation type="submission" date="2008-07" db="EMBL/GenBank/DDBJ databases">
        <authorList>
            <person name="El-Sayed N."/>
            <person name="Caler E."/>
            <person name="Inman J."/>
            <person name="Amedeo P."/>
            <person name="Hass B."/>
            <person name="Wortman J."/>
        </authorList>
    </citation>
    <scope>NUCLEOTIDE SEQUENCE [LARGE SCALE GENOMIC DNA]</scope>
    <source>
        <strain evidence="2">ATCC 50983 / TXsc</strain>
    </source>
</reference>
<dbReference type="RefSeq" id="XP_002773383.1">
    <property type="nucleotide sequence ID" value="XM_002773337.1"/>
</dbReference>
<feature type="non-terminal residue" evidence="1">
    <location>
        <position position="55"/>
    </location>
</feature>
<protein>
    <submittedName>
        <fullName evidence="1">Uncharacterized protein</fullName>
    </submittedName>
</protein>
<evidence type="ECO:0000313" key="1">
    <source>
        <dbReference type="EMBL" id="EER05199.1"/>
    </source>
</evidence>
<dbReference type="GeneID" id="9050763"/>
<proteinExistence type="predicted"/>
<sequence>TISALARERDILDEEWRRLEEIQDDRGDLAVVHAHGIPAEPSVGTDNVPPIEGGA</sequence>